<keyword evidence="4 10" id="KW-0812">Transmembrane</keyword>
<evidence type="ECO:0000256" key="3">
    <source>
        <dbReference type="ARBA" id="ARBA00022475"/>
    </source>
</evidence>
<evidence type="ECO:0000256" key="6">
    <source>
        <dbReference type="ARBA" id="ARBA00022989"/>
    </source>
</evidence>
<dbReference type="Pfam" id="PF01595">
    <property type="entry name" value="CNNM"/>
    <property type="match status" value="1"/>
</dbReference>
<dbReference type="PROSITE" id="PS51846">
    <property type="entry name" value="CNNM"/>
    <property type="match status" value="1"/>
</dbReference>
<evidence type="ECO:0000256" key="7">
    <source>
        <dbReference type="ARBA" id="ARBA00023122"/>
    </source>
</evidence>
<keyword evidence="5" id="KW-0677">Repeat</keyword>
<evidence type="ECO:0000313" key="14">
    <source>
        <dbReference type="EMBL" id="KGF47654.1"/>
    </source>
</evidence>
<comment type="subcellular location">
    <subcellularLocation>
        <location evidence="1">Cell membrane</location>
        <topology evidence="1">Multi-pass membrane protein</topology>
    </subcellularLocation>
</comment>
<dbReference type="InterPro" id="IPR051676">
    <property type="entry name" value="UPF0053_domain"/>
</dbReference>
<dbReference type="FunFam" id="3.10.580.10:FF:000002">
    <property type="entry name" value="Magnesium/cobalt efflux protein CorC"/>
    <property type="match status" value="1"/>
</dbReference>
<evidence type="ECO:0000256" key="4">
    <source>
        <dbReference type="ARBA" id="ARBA00022692"/>
    </source>
</evidence>
<keyword evidence="15" id="KW-1185">Reference proteome</keyword>
<dbReference type="PANTHER" id="PTHR43099">
    <property type="entry name" value="UPF0053 PROTEIN YRKA"/>
    <property type="match status" value="1"/>
</dbReference>
<comment type="caution">
    <text evidence="14">The sequence shown here is derived from an EMBL/GenBank/DDBJ whole genome shotgun (WGS) entry which is preliminary data.</text>
</comment>
<feature type="domain" description="CBS" evidence="12">
    <location>
        <begin position="224"/>
        <end position="283"/>
    </location>
</feature>
<dbReference type="InterPro" id="IPR046342">
    <property type="entry name" value="CBS_dom_sf"/>
</dbReference>
<feature type="domain" description="CNNM transmembrane" evidence="13">
    <location>
        <begin position="2"/>
        <end position="205"/>
    </location>
</feature>
<dbReference type="PROSITE" id="PS51371">
    <property type="entry name" value="CBS"/>
    <property type="match status" value="2"/>
</dbReference>
<reference evidence="14 15" key="1">
    <citation type="submission" date="2014-07" db="EMBL/GenBank/DDBJ databases">
        <authorList>
            <person name="McCorrison J."/>
            <person name="Sanka R."/>
            <person name="Torralba M."/>
            <person name="Gillis M."/>
            <person name="Haft D.H."/>
            <person name="Methe B."/>
            <person name="Sutton G."/>
            <person name="Nelson K.E."/>
        </authorList>
    </citation>
    <scope>NUCLEOTIDE SEQUENCE [LARGE SCALE GENOMIC DNA]</scope>
    <source>
        <strain evidence="14 15">DNF00314</strain>
    </source>
</reference>
<evidence type="ECO:0000256" key="11">
    <source>
        <dbReference type="SAM" id="Phobius"/>
    </source>
</evidence>
<dbReference type="InterPro" id="IPR044751">
    <property type="entry name" value="Ion_transp-like_CBS"/>
</dbReference>
<dbReference type="eggNOG" id="COG1253">
    <property type="taxonomic scope" value="Bacteria"/>
</dbReference>
<evidence type="ECO:0000259" key="13">
    <source>
        <dbReference type="PROSITE" id="PS51846"/>
    </source>
</evidence>
<dbReference type="GO" id="GO:0005886">
    <property type="term" value="C:plasma membrane"/>
    <property type="evidence" value="ECO:0007669"/>
    <property type="project" value="UniProtKB-SubCell"/>
</dbReference>
<evidence type="ECO:0000256" key="8">
    <source>
        <dbReference type="ARBA" id="ARBA00023136"/>
    </source>
</evidence>
<dbReference type="InterPro" id="IPR002550">
    <property type="entry name" value="CNNM"/>
</dbReference>
<feature type="transmembrane region" description="Helical" evidence="11">
    <location>
        <begin position="68"/>
        <end position="89"/>
    </location>
</feature>
<protein>
    <submittedName>
        <fullName evidence="14">Transporter</fullName>
    </submittedName>
</protein>
<dbReference type="RefSeq" id="WP_038151654.1">
    <property type="nucleotide sequence ID" value="NZ_JRNT01000007.1"/>
</dbReference>
<evidence type="ECO:0000256" key="10">
    <source>
        <dbReference type="PROSITE-ProRule" id="PRU01193"/>
    </source>
</evidence>
<keyword evidence="8 10" id="KW-0472">Membrane</keyword>
<evidence type="ECO:0000256" key="5">
    <source>
        <dbReference type="ARBA" id="ARBA00022737"/>
    </source>
</evidence>
<dbReference type="Gene3D" id="3.10.580.10">
    <property type="entry name" value="CBS-domain"/>
    <property type="match status" value="1"/>
</dbReference>
<evidence type="ECO:0000259" key="12">
    <source>
        <dbReference type="PROSITE" id="PS51371"/>
    </source>
</evidence>
<dbReference type="InterPro" id="IPR016169">
    <property type="entry name" value="FAD-bd_PCMH_sub2"/>
</dbReference>
<dbReference type="InterPro" id="IPR036318">
    <property type="entry name" value="FAD-bd_PCMH-like_sf"/>
</dbReference>
<dbReference type="InterPro" id="IPR000644">
    <property type="entry name" value="CBS_dom"/>
</dbReference>
<feature type="transmembrane region" description="Helical" evidence="11">
    <location>
        <begin position="101"/>
        <end position="126"/>
    </location>
</feature>
<dbReference type="SUPFAM" id="SSF54631">
    <property type="entry name" value="CBS-domain pair"/>
    <property type="match status" value="1"/>
</dbReference>
<evidence type="ECO:0000256" key="2">
    <source>
        <dbReference type="ARBA" id="ARBA00006337"/>
    </source>
</evidence>
<feature type="transmembrane region" description="Helical" evidence="11">
    <location>
        <begin position="138"/>
        <end position="159"/>
    </location>
</feature>
<keyword evidence="6 10" id="KW-1133">Transmembrane helix</keyword>
<dbReference type="AlphaFoldDB" id="A0A096CQM9"/>
<gene>
    <name evidence="14" type="ORF">HMPREF0872_02800</name>
</gene>
<proteinExistence type="inferred from homology"/>
<dbReference type="Pfam" id="PF00571">
    <property type="entry name" value="CBS"/>
    <property type="match status" value="2"/>
</dbReference>
<comment type="similarity">
    <text evidence="2">Belongs to the UPF0053 family.</text>
</comment>
<feature type="domain" description="CBS" evidence="12">
    <location>
        <begin position="287"/>
        <end position="344"/>
    </location>
</feature>
<dbReference type="EMBL" id="JRNT01000007">
    <property type="protein sequence ID" value="KGF47654.1"/>
    <property type="molecule type" value="Genomic_DNA"/>
</dbReference>
<dbReference type="CDD" id="cd04590">
    <property type="entry name" value="CBS_pair_CorC_HlyC_assoc"/>
    <property type="match status" value="1"/>
</dbReference>
<dbReference type="SUPFAM" id="SSF56176">
    <property type="entry name" value="FAD-binding/transporter-associated domain-like"/>
    <property type="match status" value="1"/>
</dbReference>
<dbReference type="SMART" id="SM01091">
    <property type="entry name" value="CorC_HlyC"/>
    <property type="match status" value="1"/>
</dbReference>
<dbReference type="Proteomes" id="UP000029628">
    <property type="component" value="Unassembled WGS sequence"/>
</dbReference>
<evidence type="ECO:0000313" key="15">
    <source>
        <dbReference type="Proteomes" id="UP000029628"/>
    </source>
</evidence>
<dbReference type="Pfam" id="PF03471">
    <property type="entry name" value="CorC_HlyC"/>
    <property type="match status" value="1"/>
</dbReference>
<dbReference type="PANTHER" id="PTHR43099:SF2">
    <property type="entry name" value="UPF0053 PROTEIN YRKA"/>
    <property type="match status" value="1"/>
</dbReference>
<dbReference type="GO" id="GO:0050660">
    <property type="term" value="F:flavin adenine dinucleotide binding"/>
    <property type="evidence" value="ECO:0007669"/>
    <property type="project" value="InterPro"/>
</dbReference>
<dbReference type="InterPro" id="IPR005170">
    <property type="entry name" value="Transptr-assoc_dom"/>
</dbReference>
<keyword evidence="7 9" id="KW-0129">CBS domain</keyword>
<sequence length="441" mass="50281">MDIIDGGVPLLIAIICLLIINFLVIAKFSFARLREEHVDDMKTLSEDKKNFLKNLYKQPEQFINTTQFLILFFIILLAVLTSNFIGSIIDICQVKLNIMHSWVGLLLDAIILLIISMIILIFGEIIPKALGLSFPEKYISTSATIVVLIGKLIKPFVWFGNRIGNLLLTPFETPYRTELDLVHTEDEIRMMINRSHMEGELDHVESELIDNVFDFVDRMAKEVMIPRQDVDCVFLEDSFEETMNTIRSTVHTRYPLCVEDKDHVIGLIHIKDLMEHQAEAKSSLKTIRRDILTIPEVMKLSILLQYMRTRRIYQAIVVDEYGGMVGLVGLEDIIEELVGDIQDEHESNVPPTVQYDNGSFEFDGKVLVDDVESLMNVEFSNVEEDTIGGYIFGLLERTPCIGDTVEASGYLFKVLGLQGYRITRLKAEPLNESIDIESNKI</sequence>
<evidence type="ECO:0000256" key="9">
    <source>
        <dbReference type="PROSITE-ProRule" id="PRU00703"/>
    </source>
</evidence>
<evidence type="ECO:0000256" key="1">
    <source>
        <dbReference type="ARBA" id="ARBA00004651"/>
    </source>
</evidence>
<organism evidence="14 15">
    <name type="scientific">Veillonella montpellierensis DNF00314</name>
    <dbReference type="NCBI Taxonomy" id="1401067"/>
    <lineage>
        <taxon>Bacteria</taxon>
        <taxon>Bacillati</taxon>
        <taxon>Bacillota</taxon>
        <taxon>Negativicutes</taxon>
        <taxon>Veillonellales</taxon>
        <taxon>Veillonellaceae</taxon>
        <taxon>Veillonella</taxon>
    </lineage>
</organism>
<feature type="transmembrane region" description="Helical" evidence="11">
    <location>
        <begin position="6"/>
        <end position="26"/>
    </location>
</feature>
<name>A0A096CQM9_9FIRM</name>
<keyword evidence="3" id="KW-1003">Cell membrane</keyword>
<accession>A0A096CQM9</accession>
<dbReference type="Gene3D" id="3.30.465.10">
    <property type="match status" value="1"/>
</dbReference>